<accession>B7GEH5</accession>
<name>B7GEH5_PHATC</name>
<evidence type="ECO:0000256" key="1">
    <source>
        <dbReference type="SAM" id="SignalP"/>
    </source>
</evidence>
<evidence type="ECO:0000313" key="3">
    <source>
        <dbReference type="Proteomes" id="UP000000759"/>
    </source>
</evidence>
<dbReference type="Proteomes" id="UP000000759">
    <property type="component" value="Chromosome 31"/>
</dbReference>
<organism evidence="2 3">
    <name type="scientific">Phaeodactylum tricornutum (strain CCAP 1055/1)</name>
    <dbReference type="NCBI Taxonomy" id="556484"/>
    <lineage>
        <taxon>Eukaryota</taxon>
        <taxon>Sar</taxon>
        <taxon>Stramenopiles</taxon>
        <taxon>Ochrophyta</taxon>
        <taxon>Bacillariophyta</taxon>
        <taxon>Bacillariophyceae</taxon>
        <taxon>Bacillariophycidae</taxon>
        <taxon>Naviculales</taxon>
        <taxon>Phaeodactylaceae</taxon>
        <taxon>Phaeodactylum</taxon>
    </lineage>
</organism>
<dbReference type="AlphaFoldDB" id="B7GEH5"/>
<feature type="chain" id="PRO_5002856089" evidence="1">
    <location>
        <begin position="27"/>
        <end position="149"/>
    </location>
</feature>
<proteinExistence type="predicted"/>
<reference evidence="2 3" key="1">
    <citation type="journal article" date="2008" name="Nature">
        <title>The Phaeodactylum genome reveals the evolutionary history of diatom genomes.</title>
        <authorList>
            <person name="Bowler C."/>
            <person name="Allen A.E."/>
            <person name="Badger J.H."/>
            <person name="Grimwood J."/>
            <person name="Jabbari K."/>
            <person name="Kuo A."/>
            <person name="Maheswari U."/>
            <person name="Martens C."/>
            <person name="Maumus F."/>
            <person name="Otillar R.P."/>
            <person name="Rayko E."/>
            <person name="Salamov A."/>
            <person name="Vandepoele K."/>
            <person name="Beszteri B."/>
            <person name="Gruber A."/>
            <person name="Heijde M."/>
            <person name="Katinka M."/>
            <person name="Mock T."/>
            <person name="Valentin K."/>
            <person name="Verret F."/>
            <person name="Berges J.A."/>
            <person name="Brownlee C."/>
            <person name="Cadoret J.P."/>
            <person name="Chiovitti A."/>
            <person name="Choi C.J."/>
            <person name="Coesel S."/>
            <person name="De Martino A."/>
            <person name="Detter J.C."/>
            <person name="Durkin C."/>
            <person name="Falciatore A."/>
            <person name="Fournet J."/>
            <person name="Haruta M."/>
            <person name="Huysman M.J."/>
            <person name="Jenkins B.D."/>
            <person name="Jiroutova K."/>
            <person name="Jorgensen R.E."/>
            <person name="Joubert Y."/>
            <person name="Kaplan A."/>
            <person name="Kroger N."/>
            <person name="Kroth P.G."/>
            <person name="La Roche J."/>
            <person name="Lindquist E."/>
            <person name="Lommer M."/>
            <person name="Martin-Jezequel V."/>
            <person name="Lopez P.J."/>
            <person name="Lucas S."/>
            <person name="Mangogna M."/>
            <person name="McGinnis K."/>
            <person name="Medlin L.K."/>
            <person name="Montsant A."/>
            <person name="Oudot-Le Secq M.P."/>
            <person name="Napoli C."/>
            <person name="Obornik M."/>
            <person name="Parker M.S."/>
            <person name="Petit J.L."/>
            <person name="Porcel B.M."/>
            <person name="Poulsen N."/>
            <person name="Robison M."/>
            <person name="Rychlewski L."/>
            <person name="Rynearson T.A."/>
            <person name="Schmutz J."/>
            <person name="Shapiro H."/>
            <person name="Siaut M."/>
            <person name="Stanley M."/>
            <person name="Sussman M.R."/>
            <person name="Taylor A.R."/>
            <person name="Vardi A."/>
            <person name="von Dassow P."/>
            <person name="Vyverman W."/>
            <person name="Willis A."/>
            <person name="Wyrwicz L.S."/>
            <person name="Rokhsar D.S."/>
            <person name="Weissenbach J."/>
            <person name="Armbrust E.V."/>
            <person name="Green B.R."/>
            <person name="Van de Peer Y."/>
            <person name="Grigoriev I.V."/>
        </authorList>
    </citation>
    <scope>NUCLEOTIDE SEQUENCE [LARGE SCALE GENOMIC DNA]</scope>
    <source>
        <strain evidence="2 3">CCAP 1055/1</strain>
    </source>
</reference>
<dbReference type="EMBL" id="CM000633">
    <property type="protein sequence ID" value="EEC43011.1"/>
    <property type="molecule type" value="Genomic_DNA"/>
</dbReference>
<dbReference type="KEGG" id="pti:PHATRDRAFT_41541"/>
<dbReference type="InParanoid" id="B7GEH5"/>
<dbReference type="HOGENOM" id="CLU_1753271_0_0_1"/>
<dbReference type="OrthoDB" id="204729at2759"/>
<protein>
    <submittedName>
        <fullName evidence="2">Uncharacterized protein</fullName>
    </submittedName>
</protein>
<keyword evidence="3" id="KW-1185">Reference proteome</keyword>
<feature type="signal peptide" evidence="1">
    <location>
        <begin position="1"/>
        <end position="26"/>
    </location>
</feature>
<evidence type="ECO:0000313" key="2">
    <source>
        <dbReference type="EMBL" id="EEC43011.1"/>
    </source>
</evidence>
<reference evidence="3" key="2">
    <citation type="submission" date="2008-08" db="EMBL/GenBank/DDBJ databases">
        <authorList>
            <consortium name="Diatom Consortium"/>
            <person name="Grigoriev I."/>
            <person name="Grimwood J."/>
            <person name="Kuo A."/>
            <person name="Otillar R.P."/>
            <person name="Salamov A."/>
            <person name="Detter J.C."/>
            <person name="Lindquist E."/>
            <person name="Shapiro H."/>
            <person name="Lucas S."/>
            <person name="Glavina del Rio T."/>
            <person name="Pitluck S."/>
            <person name="Rokhsar D."/>
            <person name="Bowler C."/>
        </authorList>
    </citation>
    <scope>GENOME REANNOTATION</scope>
    <source>
        <strain evidence="3">CCAP 1055/1</strain>
    </source>
</reference>
<dbReference type="GeneID" id="7199353"/>
<gene>
    <name evidence="2" type="ORF">PHATRDRAFT_41541</name>
</gene>
<dbReference type="RefSeq" id="XP_002185524.1">
    <property type="nucleotide sequence ID" value="XM_002185488.1"/>
</dbReference>
<sequence>MRRTVPIWYALLWPLVLLQIHSSTQAWSAPTCTRRTLLHSWTMAGVAVAGGSNPAHAAADCYADCFQNCKAIAPKDLGYCKDSCRDYCAQPDRRDGLSGSVSSAGGEVGLLGGGFPGSGTVVKGQDKPPSVTLPGLDFSSGIGKKLIGY</sequence>
<dbReference type="eggNOG" id="ENOG502SH0K">
    <property type="taxonomic scope" value="Eukaryota"/>
</dbReference>
<dbReference type="PaxDb" id="2850-Phatr41541"/>
<keyword evidence="1" id="KW-0732">Signal</keyword>